<sequence length="166" mass="18517">MRLKLGDVKTLQQVANGPALREALRITSVGRKMEWRIKTPSEGGAGSTPMISWVAVTSLPEFPEYNVAQICVRFDTTQVLTLNPVKQSALQPPPSRVQRVVEYVVLEKVFPNGGEWKIKAKVNAETPKWVKDWEIGKAMPLSQYLLSFLPTWLGGTPAGDKDKEKK</sequence>
<proteinExistence type="predicted"/>
<gene>
    <name evidence="1" type="ORF">BCR39DRAFT_195511</name>
</gene>
<reference evidence="1 2" key="1">
    <citation type="submission" date="2016-07" db="EMBL/GenBank/DDBJ databases">
        <title>Pervasive Adenine N6-methylation of Active Genes in Fungi.</title>
        <authorList>
            <consortium name="DOE Joint Genome Institute"/>
            <person name="Mondo S.J."/>
            <person name="Dannebaum R.O."/>
            <person name="Kuo R.C."/>
            <person name="Labutti K."/>
            <person name="Haridas S."/>
            <person name="Kuo A."/>
            <person name="Salamov A."/>
            <person name="Ahrendt S.R."/>
            <person name="Lipzen A."/>
            <person name="Sullivan W."/>
            <person name="Andreopoulos W.B."/>
            <person name="Clum A."/>
            <person name="Lindquist E."/>
            <person name="Daum C."/>
            <person name="Ramamoorthy G.K."/>
            <person name="Gryganskyi A."/>
            <person name="Culley D."/>
            <person name="Magnuson J.K."/>
            <person name="James T.Y."/>
            <person name="O'Malley M.A."/>
            <person name="Stajich J.E."/>
            <person name="Spatafora J.W."/>
            <person name="Visel A."/>
            <person name="Grigoriev I.V."/>
        </authorList>
    </citation>
    <scope>NUCLEOTIDE SEQUENCE [LARGE SCALE GENOMIC DNA]</scope>
    <source>
        <strain evidence="1 2">68-887.2</strain>
    </source>
</reference>
<accession>A0A1Y2BHS0</accession>
<dbReference type="EMBL" id="MCFC01000003">
    <property type="protein sequence ID" value="ORY34318.1"/>
    <property type="molecule type" value="Genomic_DNA"/>
</dbReference>
<dbReference type="Gene3D" id="3.10.450.240">
    <property type="match status" value="1"/>
</dbReference>
<evidence type="ECO:0000313" key="1">
    <source>
        <dbReference type="EMBL" id="ORY34318.1"/>
    </source>
</evidence>
<organism evidence="1 2">
    <name type="scientific">Naematelia encephala</name>
    <dbReference type="NCBI Taxonomy" id="71784"/>
    <lineage>
        <taxon>Eukaryota</taxon>
        <taxon>Fungi</taxon>
        <taxon>Dikarya</taxon>
        <taxon>Basidiomycota</taxon>
        <taxon>Agaricomycotina</taxon>
        <taxon>Tremellomycetes</taxon>
        <taxon>Tremellales</taxon>
        <taxon>Naemateliaceae</taxon>
        <taxon>Naematelia</taxon>
    </lineage>
</organism>
<dbReference type="AlphaFoldDB" id="A0A1Y2BHS0"/>
<name>A0A1Y2BHS0_9TREE</name>
<comment type="caution">
    <text evidence="1">The sequence shown here is derived from an EMBL/GenBank/DDBJ whole genome shotgun (WGS) entry which is preliminary data.</text>
</comment>
<dbReference type="InParanoid" id="A0A1Y2BHS0"/>
<evidence type="ECO:0000313" key="2">
    <source>
        <dbReference type="Proteomes" id="UP000193986"/>
    </source>
</evidence>
<dbReference type="Proteomes" id="UP000193986">
    <property type="component" value="Unassembled WGS sequence"/>
</dbReference>
<keyword evidence="2" id="KW-1185">Reference proteome</keyword>
<protein>
    <submittedName>
        <fullName evidence="1">Uncharacterized protein</fullName>
    </submittedName>
</protein>